<keyword evidence="7 10" id="KW-0406">Ion transport</keyword>
<dbReference type="GO" id="GO:0045259">
    <property type="term" value="C:proton-transporting ATP synthase complex"/>
    <property type="evidence" value="ECO:0007669"/>
    <property type="project" value="UniProtKB-KW"/>
</dbReference>
<proteinExistence type="inferred from homology"/>
<evidence type="ECO:0000256" key="7">
    <source>
        <dbReference type="ARBA" id="ARBA00023065"/>
    </source>
</evidence>
<dbReference type="GO" id="GO:0015078">
    <property type="term" value="F:proton transmembrane transporter activity"/>
    <property type="evidence" value="ECO:0007669"/>
    <property type="project" value="InterPro"/>
</dbReference>
<evidence type="ECO:0000313" key="13">
    <source>
        <dbReference type="RefSeq" id="XP_015595318.1"/>
    </source>
</evidence>
<evidence type="ECO:0000256" key="10">
    <source>
        <dbReference type="PIRNR" id="PIRNR005514"/>
    </source>
</evidence>
<reference evidence="13" key="1">
    <citation type="submission" date="2025-08" db="UniProtKB">
        <authorList>
            <consortium name="RefSeq"/>
        </authorList>
    </citation>
    <scope>IDENTIFICATION</scope>
</reference>
<evidence type="ECO:0000256" key="8">
    <source>
        <dbReference type="ARBA" id="ARBA00023128"/>
    </source>
</evidence>
<comment type="similarity">
    <text evidence="2 10">Belongs to the ATPase d subunit family.</text>
</comment>
<gene>
    <name evidence="13" type="primary">LOC107267769</name>
</gene>
<organism evidence="12 13">
    <name type="scientific">Cephus cinctus</name>
    <name type="common">Wheat stem sawfly</name>
    <dbReference type="NCBI Taxonomy" id="211228"/>
    <lineage>
        <taxon>Eukaryota</taxon>
        <taxon>Metazoa</taxon>
        <taxon>Ecdysozoa</taxon>
        <taxon>Arthropoda</taxon>
        <taxon>Hexapoda</taxon>
        <taxon>Insecta</taxon>
        <taxon>Pterygota</taxon>
        <taxon>Neoptera</taxon>
        <taxon>Endopterygota</taxon>
        <taxon>Hymenoptera</taxon>
        <taxon>Cephoidea</taxon>
        <taxon>Cephidae</taxon>
        <taxon>Cephus</taxon>
    </lineage>
</organism>
<evidence type="ECO:0000256" key="4">
    <source>
        <dbReference type="ARBA" id="ARBA00022547"/>
    </source>
</evidence>
<dbReference type="KEGG" id="ccin:107267769"/>
<dbReference type="SUPFAM" id="SSF161065">
    <property type="entry name" value="ATP synthase D chain-like"/>
    <property type="match status" value="1"/>
</dbReference>
<keyword evidence="9 10" id="KW-0472">Membrane</keyword>
<feature type="region of interest" description="Disordered" evidence="11">
    <location>
        <begin position="147"/>
        <end position="171"/>
    </location>
</feature>
<dbReference type="Pfam" id="PF05873">
    <property type="entry name" value="Mt_ATP-synt_D"/>
    <property type="match status" value="1"/>
</dbReference>
<keyword evidence="3 10" id="KW-0813">Transport</keyword>
<dbReference type="Gene3D" id="6.10.280.70">
    <property type="match status" value="1"/>
</dbReference>
<dbReference type="PANTHER" id="PTHR12700">
    <property type="entry name" value="ATP SYNTHASE SUBUNIT D, MITOCHONDRIAL"/>
    <property type="match status" value="1"/>
</dbReference>
<comment type="subcellular location">
    <subcellularLocation>
        <location evidence="1 10">Mitochondrion inner membrane</location>
    </subcellularLocation>
</comment>
<protein>
    <recommendedName>
        <fullName evidence="10">ATP synthase subunit d, mitochondrial</fullName>
    </recommendedName>
</protein>
<dbReference type="InterPro" id="IPR008689">
    <property type="entry name" value="ATP_synth_F0_dsu_mt"/>
</dbReference>
<dbReference type="InterPro" id="IPR036228">
    <property type="entry name" value="ATP_synth_F0_dsu_sf_mt"/>
</dbReference>
<keyword evidence="4" id="KW-0138">CF(0)</keyword>
<dbReference type="GeneID" id="107267769"/>
<dbReference type="RefSeq" id="XP_015595318.1">
    <property type="nucleotide sequence ID" value="XM_015739832.2"/>
</dbReference>
<evidence type="ECO:0000256" key="2">
    <source>
        <dbReference type="ARBA" id="ARBA00006842"/>
    </source>
</evidence>
<dbReference type="GO" id="GO:0005743">
    <property type="term" value="C:mitochondrial inner membrane"/>
    <property type="evidence" value="ECO:0007669"/>
    <property type="project" value="UniProtKB-SubCell"/>
</dbReference>
<dbReference type="AlphaFoldDB" id="A0AAJ7FJS3"/>
<evidence type="ECO:0000256" key="5">
    <source>
        <dbReference type="ARBA" id="ARBA00022781"/>
    </source>
</evidence>
<keyword evidence="8 10" id="KW-0496">Mitochondrion</keyword>
<comment type="function">
    <text evidence="10">Mitochondrial membrane ATP synthase (F(1)F(0) ATP synthase or Complex V) produces ATP from ADP in the presence of a proton gradient across the membrane which is generated by electron transport complexes of the respiratory chain. F-type ATPases consist of two structural domains, F(1) - containing the extramembraneous catalytic core, and F(0) - containing the membrane proton channel, linked together by a central stalk and a peripheral stalk. During catalysis, ATP synthesis in the catalytic domain of F(1) is coupled via a rotary mechanism of the central stalk subunits to proton translocation.</text>
</comment>
<accession>A0AAJ7FJS3</accession>
<dbReference type="Proteomes" id="UP000694920">
    <property type="component" value="Unplaced"/>
</dbReference>
<keyword evidence="5 10" id="KW-0375">Hydrogen ion transport</keyword>
<dbReference type="GO" id="GO:0015986">
    <property type="term" value="P:proton motive force-driven ATP synthesis"/>
    <property type="evidence" value="ECO:0007669"/>
    <property type="project" value="UniProtKB-UniRule"/>
</dbReference>
<evidence type="ECO:0000256" key="11">
    <source>
        <dbReference type="SAM" id="MobiDB-lite"/>
    </source>
</evidence>
<evidence type="ECO:0000256" key="1">
    <source>
        <dbReference type="ARBA" id="ARBA00004273"/>
    </source>
</evidence>
<evidence type="ECO:0000313" key="12">
    <source>
        <dbReference type="Proteomes" id="UP000694920"/>
    </source>
</evidence>
<dbReference type="PIRSF" id="PIRSF005514">
    <property type="entry name" value="ATPase_F0_D_mt"/>
    <property type="match status" value="1"/>
</dbReference>
<keyword evidence="12" id="KW-1185">Reference proteome</keyword>
<sequence>MSRRALTAINWAALAERVPEAEKPALAAFRAKSDQYLRRVQENPPEAPKIDWSFYQKNIPIAGMVEKFRKEYESLSIPYPADNYTKLVDAEAVEVEGNIKQFVQESNQRIEEYNTQISHLKSLIPFGQMTMEDFKDAYPEQALDPINNPTFWPHDPDSQLSAIENMPDDEH</sequence>
<name>A0AAJ7FJS3_CEPCN</name>
<evidence type="ECO:0000256" key="9">
    <source>
        <dbReference type="ARBA" id="ARBA00023136"/>
    </source>
</evidence>
<keyword evidence="6 10" id="KW-0999">Mitochondrion inner membrane</keyword>
<evidence type="ECO:0000256" key="6">
    <source>
        <dbReference type="ARBA" id="ARBA00022792"/>
    </source>
</evidence>
<evidence type="ECO:0000256" key="3">
    <source>
        <dbReference type="ARBA" id="ARBA00022448"/>
    </source>
</evidence>